<dbReference type="GO" id="GO:0005886">
    <property type="term" value="C:plasma membrane"/>
    <property type="evidence" value="ECO:0007669"/>
    <property type="project" value="UniProtKB-SubCell"/>
</dbReference>
<keyword evidence="7 8" id="KW-0472">Membrane</keyword>
<comment type="subcellular location">
    <subcellularLocation>
        <location evidence="1">Cell membrane</location>
        <topology evidence="1">Multi-pass membrane protein</topology>
    </subcellularLocation>
</comment>
<dbReference type="Pfam" id="PF04066">
    <property type="entry name" value="MrpF_PhaF"/>
    <property type="match status" value="1"/>
</dbReference>
<evidence type="ECO:0000256" key="3">
    <source>
        <dbReference type="ARBA" id="ARBA00022448"/>
    </source>
</evidence>
<dbReference type="PANTHER" id="PTHR34702:SF1">
    <property type="entry name" value="NA(+)_H(+) ANTIPORTER SUBUNIT F"/>
    <property type="match status" value="1"/>
</dbReference>
<reference evidence="10" key="1">
    <citation type="submission" date="2017-09" db="EMBL/GenBank/DDBJ databases">
        <title>Depth-based differentiation of microbial function through sediment-hosted aquifers and enrichment of novel symbionts in the deep terrestrial subsurface.</title>
        <authorList>
            <person name="Probst A.J."/>
            <person name="Ladd B."/>
            <person name="Jarett J.K."/>
            <person name="Geller-Mcgrath D.E."/>
            <person name="Sieber C.M.K."/>
            <person name="Emerson J.B."/>
            <person name="Anantharaman K."/>
            <person name="Thomas B.C."/>
            <person name="Malmstrom R."/>
            <person name="Stieglmeier M."/>
            <person name="Klingl A."/>
            <person name="Woyke T."/>
            <person name="Ryan C.M."/>
            <person name="Banfield J.F."/>
        </authorList>
    </citation>
    <scope>NUCLEOTIDE SEQUENCE [LARGE SCALE GENOMIC DNA]</scope>
</reference>
<keyword evidence="6 8" id="KW-1133">Transmembrane helix</keyword>
<evidence type="ECO:0000313" key="10">
    <source>
        <dbReference type="Proteomes" id="UP000234145"/>
    </source>
</evidence>
<sequence>MNFILSGIAILSFCRVILGPTPYDRLIGFNLASGVITVIMVVYAVELNRIIYMDVALVYALLSFIGVIAIAKYLRAGDR</sequence>
<evidence type="ECO:0000256" key="4">
    <source>
        <dbReference type="ARBA" id="ARBA00022475"/>
    </source>
</evidence>
<evidence type="ECO:0000256" key="8">
    <source>
        <dbReference type="SAM" id="Phobius"/>
    </source>
</evidence>
<dbReference type="InterPro" id="IPR007208">
    <property type="entry name" value="MrpF/PhaF-like"/>
</dbReference>
<comment type="caution">
    <text evidence="9">The sequence shown here is derived from an EMBL/GenBank/DDBJ whole genome shotgun (WGS) entry which is preliminary data.</text>
</comment>
<gene>
    <name evidence="9" type="ORF">COY51_01030</name>
</gene>
<evidence type="ECO:0000256" key="2">
    <source>
        <dbReference type="ARBA" id="ARBA00009212"/>
    </source>
</evidence>
<comment type="similarity">
    <text evidence="2">Belongs to the CPA3 antiporters (TC 2.A.63) subunit F family.</text>
</comment>
<name>A0A2H9PCU9_9BACT</name>
<dbReference type="PANTHER" id="PTHR34702">
    <property type="entry name" value="NA(+)/H(+) ANTIPORTER SUBUNIT F1"/>
    <property type="match status" value="1"/>
</dbReference>
<feature type="transmembrane region" description="Helical" evidence="8">
    <location>
        <begin position="28"/>
        <end position="45"/>
    </location>
</feature>
<organism evidence="9 10">
    <name type="scientific">Candidatus Desantisbacteria bacterium CG_4_10_14_0_8_um_filter_39_17</name>
    <dbReference type="NCBI Taxonomy" id="1974542"/>
    <lineage>
        <taxon>Bacteria</taxon>
        <taxon>Candidatus Desantisiibacteriota</taxon>
    </lineage>
</organism>
<evidence type="ECO:0000256" key="1">
    <source>
        <dbReference type="ARBA" id="ARBA00004651"/>
    </source>
</evidence>
<proteinExistence type="inferred from homology"/>
<dbReference type="GO" id="GO:0015385">
    <property type="term" value="F:sodium:proton antiporter activity"/>
    <property type="evidence" value="ECO:0007669"/>
    <property type="project" value="TreeGrafter"/>
</dbReference>
<keyword evidence="3" id="KW-0813">Transport</keyword>
<dbReference type="Proteomes" id="UP000234145">
    <property type="component" value="Unassembled WGS sequence"/>
</dbReference>
<evidence type="ECO:0000256" key="6">
    <source>
        <dbReference type="ARBA" id="ARBA00022989"/>
    </source>
</evidence>
<evidence type="ECO:0000256" key="7">
    <source>
        <dbReference type="ARBA" id="ARBA00023136"/>
    </source>
</evidence>
<keyword evidence="5 8" id="KW-0812">Transmembrane</keyword>
<keyword evidence="4" id="KW-1003">Cell membrane</keyword>
<protein>
    <submittedName>
        <fullName evidence="9">Cation:proton antiporter</fullName>
    </submittedName>
</protein>
<dbReference type="AlphaFoldDB" id="A0A2H9PCU9"/>
<feature type="transmembrane region" description="Helical" evidence="8">
    <location>
        <begin position="57"/>
        <end position="74"/>
    </location>
</feature>
<accession>A0A2H9PCU9</accession>
<evidence type="ECO:0000256" key="5">
    <source>
        <dbReference type="ARBA" id="ARBA00022692"/>
    </source>
</evidence>
<dbReference type="EMBL" id="PFMS01000022">
    <property type="protein sequence ID" value="PIZ17169.1"/>
    <property type="molecule type" value="Genomic_DNA"/>
</dbReference>
<evidence type="ECO:0000313" key="9">
    <source>
        <dbReference type="EMBL" id="PIZ17169.1"/>
    </source>
</evidence>